<proteinExistence type="predicted"/>
<accession>A0A8J5TNK4</accession>
<comment type="caution">
    <text evidence="1">The sequence shown here is derived from an EMBL/GenBank/DDBJ whole genome shotgun (WGS) entry which is preliminary data.</text>
</comment>
<dbReference type="EMBL" id="JAELUQ010000012">
    <property type="protein sequence ID" value="KAG7405470.1"/>
    <property type="molecule type" value="Genomic_DNA"/>
</dbReference>
<sequence>MHMLWSVHARRPSNFPGIASQYILFVRARQGSRSYGGTPVIPPSSDNADLPFLPDQAEVLKNIQYVFAIATP</sequence>
<gene>
    <name evidence="1" type="ORF">Forpe1208_v015541</name>
</gene>
<protein>
    <submittedName>
        <fullName evidence="1">Uncharacterized protein</fullName>
    </submittedName>
</protein>
<evidence type="ECO:0000313" key="2">
    <source>
        <dbReference type="Proteomes" id="UP000694050"/>
    </source>
</evidence>
<reference evidence="1" key="1">
    <citation type="submission" date="2021-04" db="EMBL/GenBank/DDBJ databases">
        <title>First draft genome resource for Brassicaceae pathogens Fusarium oxysporum f. sp. raphani and Fusarium oxysporum f. sp. rapae.</title>
        <authorList>
            <person name="Asai S."/>
        </authorList>
    </citation>
    <scope>NUCLEOTIDE SEQUENCE</scope>
    <source>
        <strain evidence="1">Tf1208</strain>
    </source>
</reference>
<name>A0A8J5TNK4_FUSOX</name>
<dbReference type="AlphaFoldDB" id="A0A8J5TNK4"/>
<dbReference type="Proteomes" id="UP000694050">
    <property type="component" value="Unassembled WGS sequence"/>
</dbReference>
<evidence type="ECO:0000313" key="1">
    <source>
        <dbReference type="EMBL" id="KAG7405470.1"/>
    </source>
</evidence>
<organism evidence="1 2">
    <name type="scientific">Fusarium oxysporum f. sp. rapae</name>
    <dbReference type="NCBI Taxonomy" id="485398"/>
    <lineage>
        <taxon>Eukaryota</taxon>
        <taxon>Fungi</taxon>
        <taxon>Dikarya</taxon>
        <taxon>Ascomycota</taxon>
        <taxon>Pezizomycotina</taxon>
        <taxon>Sordariomycetes</taxon>
        <taxon>Hypocreomycetidae</taxon>
        <taxon>Hypocreales</taxon>
        <taxon>Nectriaceae</taxon>
        <taxon>Fusarium</taxon>
        <taxon>Fusarium oxysporum species complex</taxon>
    </lineage>
</organism>